<dbReference type="AlphaFoldDB" id="A0A4S4DS54"/>
<dbReference type="GO" id="GO:0009507">
    <property type="term" value="C:chloroplast"/>
    <property type="evidence" value="ECO:0007669"/>
    <property type="project" value="TreeGrafter"/>
</dbReference>
<comment type="caution">
    <text evidence="1">The sequence shown here is derived from an EMBL/GenBank/DDBJ whole genome shotgun (WGS) entry which is preliminary data.</text>
</comment>
<proteinExistence type="predicted"/>
<dbReference type="GO" id="GO:0006353">
    <property type="term" value="P:DNA-templated transcription termination"/>
    <property type="evidence" value="ECO:0007669"/>
    <property type="project" value="InterPro"/>
</dbReference>
<dbReference type="PANTHER" id="PTHR11078:SF3">
    <property type="entry name" value="ANTITERMINATION NUSB DOMAIN-CONTAINING PROTEIN"/>
    <property type="match status" value="1"/>
</dbReference>
<accession>A0A4S4DS54</accession>
<protein>
    <submittedName>
        <fullName evidence="1">Uncharacterized protein</fullName>
    </submittedName>
</protein>
<evidence type="ECO:0000313" key="2">
    <source>
        <dbReference type="Proteomes" id="UP000306102"/>
    </source>
</evidence>
<keyword evidence="2" id="KW-1185">Reference proteome</keyword>
<evidence type="ECO:0000313" key="1">
    <source>
        <dbReference type="EMBL" id="THG06008.1"/>
    </source>
</evidence>
<organism evidence="1 2">
    <name type="scientific">Camellia sinensis var. sinensis</name>
    <name type="common">China tea</name>
    <dbReference type="NCBI Taxonomy" id="542762"/>
    <lineage>
        <taxon>Eukaryota</taxon>
        <taxon>Viridiplantae</taxon>
        <taxon>Streptophyta</taxon>
        <taxon>Embryophyta</taxon>
        <taxon>Tracheophyta</taxon>
        <taxon>Spermatophyta</taxon>
        <taxon>Magnoliopsida</taxon>
        <taxon>eudicotyledons</taxon>
        <taxon>Gunneridae</taxon>
        <taxon>Pentapetalae</taxon>
        <taxon>asterids</taxon>
        <taxon>Ericales</taxon>
        <taxon>Theaceae</taxon>
        <taxon>Camellia</taxon>
    </lineage>
</organism>
<dbReference type="EMBL" id="SDRB02010519">
    <property type="protein sequence ID" value="THG06008.1"/>
    <property type="molecule type" value="Genomic_DNA"/>
</dbReference>
<dbReference type="Proteomes" id="UP000306102">
    <property type="component" value="Unassembled WGS sequence"/>
</dbReference>
<gene>
    <name evidence="1" type="ORF">TEA_021326</name>
</gene>
<reference evidence="1 2" key="1">
    <citation type="journal article" date="2018" name="Proc. Natl. Acad. Sci. U.S.A.">
        <title>Draft genome sequence of Camellia sinensis var. sinensis provides insights into the evolution of the tea genome and tea quality.</title>
        <authorList>
            <person name="Wei C."/>
            <person name="Yang H."/>
            <person name="Wang S."/>
            <person name="Zhao J."/>
            <person name="Liu C."/>
            <person name="Gao L."/>
            <person name="Xia E."/>
            <person name="Lu Y."/>
            <person name="Tai Y."/>
            <person name="She G."/>
            <person name="Sun J."/>
            <person name="Cao H."/>
            <person name="Tong W."/>
            <person name="Gao Q."/>
            <person name="Li Y."/>
            <person name="Deng W."/>
            <person name="Jiang X."/>
            <person name="Wang W."/>
            <person name="Chen Q."/>
            <person name="Zhang S."/>
            <person name="Li H."/>
            <person name="Wu J."/>
            <person name="Wang P."/>
            <person name="Li P."/>
            <person name="Shi C."/>
            <person name="Zheng F."/>
            <person name="Jian J."/>
            <person name="Huang B."/>
            <person name="Shan D."/>
            <person name="Shi M."/>
            <person name="Fang C."/>
            <person name="Yue Y."/>
            <person name="Li F."/>
            <person name="Li D."/>
            <person name="Wei S."/>
            <person name="Han B."/>
            <person name="Jiang C."/>
            <person name="Yin Y."/>
            <person name="Xia T."/>
            <person name="Zhang Z."/>
            <person name="Bennetzen J.L."/>
            <person name="Zhao S."/>
            <person name="Wan X."/>
        </authorList>
    </citation>
    <scope>NUCLEOTIDE SEQUENCE [LARGE SCALE GENOMIC DNA]</scope>
    <source>
        <strain evidence="2">cv. Shuchazao</strain>
        <tissue evidence="1">Leaf</tissue>
    </source>
</reference>
<dbReference type="InterPro" id="IPR011605">
    <property type="entry name" value="NusB_fam"/>
</dbReference>
<dbReference type="PANTHER" id="PTHR11078">
    <property type="entry name" value="N UTILIZATION SUBSTANCE PROTEIN B-RELATED"/>
    <property type="match status" value="1"/>
</dbReference>
<name>A0A4S4DS54_CAMSN</name>
<sequence>MAASRCVLSSSSSYCSYMISYAKPQFVLNYNLSSPSSSSSSPLGKCRIVGFLPQNRAFHRAEAEVLQKPAAANPPLSSSSSSSSKEFLPKIDKSGRFCSPRAARELALLIIYAACLEGSDPVRLFEKRMNAPREPGFQFDKALLTEYNHMSFGGPPVTAETVEEADELMRNDANQSAIVILCSFDTLVDIEYTVMCILSFNFCY</sequence>